<evidence type="ECO:0000313" key="2">
    <source>
        <dbReference type="Proteomes" id="UP001215598"/>
    </source>
</evidence>
<keyword evidence="2" id="KW-1185">Reference proteome</keyword>
<evidence type="ECO:0000313" key="1">
    <source>
        <dbReference type="EMBL" id="KAJ7756928.1"/>
    </source>
</evidence>
<dbReference type="Proteomes" id="UP001215598">
    <property type="component" value="Unassembled WGS sequence"/>
</dbReference>
<gene>
    <name evidence="1" type="ORF">B0H16DRAFT_1537430</name>
</gene>
<proteinExistence type="predicted"/>
<dbReference type="AlphaFoldDB" id="A0AAD7J524"/>
<organism evidence="1 2">
    <name type="scientific">Mycena metata</name>
    <dbReference type="NCBI Taxonomy" id="1033252"/>
    <lineage>
        <taxon>Eukaryota</taxon>
        <taxon>Fungi</taxon>
        <taxon>Dikarya</taxon>
        <taxon>Basidiomycota</taxon>
        <taxon>Agaricomycotina</taxon>
        <taxon>Agaricomycetes</taxon>
        <taxon>Agaricomycetidae</taxon>
        <taxon>Agaricales</taxon>
        <taxon>Marasmiineae</taxon>
        <taxon>Mycenaceae</taxon>
        <taxon>Mycena</taxon>
    </lineage>
</organism>
<comment type="caution">
    <text evidence="1">The sequence shown here is derived from an EMBL/GenBank/DDBJ whole genome shotgun (WGS) entry which is preliminary data.</text>
</comment>
<protein>
    <submittedName>
        <fullName evidence="1">Uncharacterized protein</fullName>
    </submittedName>
</protein>
<dbReference type="EMBL" id="JARKIB010000045">
    <property type="protein sequence ID" value="KAJ7756928.1"/>
    <property type="molecule type" value="Genomic_DNA"/>
</dbReference>
<name>A0AAD7J524_9AGAR</name>
<accession>A0AAD7J524</accession>
<sequence length="258" mass="29850">MSSTNATGLEWLTVSPNMRLDEAVQWCMHRPEAEELRVLYPNRTTEVERQQAWVEDNRDKIRAAITVFLPNLSNASVDPSGSFFGITDASRHNPFSYLPVYWDPPTITHKHEGFTYYVSTPQHVAALHTFRDWQPAFAYLQEHCDYRIAWRPKVYTVSEIWHPDVFPGMFHPDEVKLYPEFIRTRQLPDELHDAVLFPTMRDVKEAGKGKGKVRYTLFGWSKQLAIGACDWRAVQHYFEGHVVSVEHGTDLDGSKAQL</sequence>
<reference evidence="1" key="1">
    <citation type="submission" date="2023-03" db="EMBL/GenBank/DDBJ databases">
        <title>Massive genome expansion in bonnet fungi (Mycena s.s.) driven by repeated elements and novel gene families across ecological guilds.</title>
        <authorList>
            <consortium name="Lawrence Berkeley National Laboratory"/>
            <person name="Harder C.B."/>
            <person name="Miyauchi S."/>
            <person name="Viragh M."/>
            <person name="Kuo A."/>
            <person name="Thoen E."/>
            <person name="Andreopoulos B."/>
            <person name="Lu D."/>
            <person name="Skrede I."/>
            <person name="Drula E."/>
            <person name="Henrissat B."/>
            <person name="Morin E."/>
            <person name="Kohler A."/>
            <person name="Barry K."/>
            <person name="LaButti K."/>
            <person name="Morin E."/>
            <person name="Salamov A."/>
            <person name="Lipzen A."/>
            <person name="Mereny Z."/>
            <person name="Hegedus B."/>
            <person name="Baldrian P."/>
            <person name="Stursova M."/>
            <person name="Weitz H."/>
            <person name="Taylor A."/>
            <person name="Grigoriev I.V."/>
            <person name="Nagy L.G."/>
            <person name="Martin F."/>
            <person name="Kauserud H."/>
        </authorList>
    </citation>
    <scope>NUCLEOTIDE SEQUENCE</scope>
    <source>
        <strain evidence="1">CBHHK182m</strain>
    </source>
</reference>